<keyword evidence="3" id="KW-0732">Signal</keyword>
<evidence type="ECO:0000256" key="6">
    <source>
        <dbReference type="SAM" id="Phobius"/>
    </source>
</evidence>
<accession>G3UML3</accession>
<reference evidence="7" key="2">
    <citation type="submission" date="2025-08" db="UniProtKB">
        <authorList>
            <consortium name="Ensembl"/>
        </authorList>
    </citation>
    <scope>IDENTIFICATION</scope>
    <source>
        <strain evidence="7">Isolate ISIS603380</strain>
    </source>
</reference>
<organism evidence="7 8">
    <name type="scientific">Loxodonta africana</name>
    <name type="common">African elephant</name>
    <dbReference type="NCBI Taxonomy" id="9785"/>
    <lineage>
        <taxon>Eukaryota</taxon>
        <taxon>Metazoa</taxon>
        <taxon>Chordata</taxon>
        <taxon>Craniata</taxon>
        <taxon>Vertebrata</taxon>
        <taxon>Euteleostomi</taxon>
        <taxon>Mammalia</taxon>
        <taxon>Eutheria</taxon>
        <taxon>Afrotheria</taxon>
        <taxon>Proboscidea</taxon>
        <taxon>Elephantidae</taxon>
        <taxon>Loxodonta</taxon>
    </lineage>
</organism>
<dbReference type="PANTHER" id="PTHR11010:SF117">
    <property type="entry name" value="SERINE PROTEASE 16"/>
    <property type="match status" value="1"/>
</dbReference>
<dbReference type="GO" id="GO:0008239">
    <property type="term" value="F:dipeptidyl-peptidase activity"/>
    <property type="evidence" value="ECO:0007669"/>
    <property type="project" value="TreeGrafter"/>
</dbReference>
<keyword evidence="4" id="KW-0378">Hydrolase</keyword>
<reference evidence="7" key="3">
    <citation type="submission" date="2025-09" db="UniProtKB">
        <authorList>
            <consortium name="Ensembl"/>
        </authorList>
    </citation>
    <scope>IDENTIFICATION</scope>
    <source>
        <strain evidence="7">Isolate ISIS603380</strain>
    </source>
</reference>
<dbReference type="GeneTree" id="ENSGT00940000164087"/>
<dbReference type="Gene3D" id="1.20.120.980">
    <property type="entry name" value="Serine carboxypeptidase S28, SKS domain"/>
    <property type="match status" value="1"/>
</dbReference>
<protein>
    <recommendedName>
        <fullName evidence="9">Serine protease 16</fullName>
    </recommendedName>
</protein>
<keyword evidence="6" id="KW-0472">Membrane</keyword>
<name>G3UML3_LOXAF</name>
<evidence type="ECO:0000313" key="7">
    <source>
        <dbReference type="Ensembl" id="ENSLAFP00000029072.1"/>
    </source>
</evidence>
<evidence type="ECO:0000256" key="4">
    <source>
        <dbReference type="ARBA" id="ARBA00022801"/>
    </source>
</evidence>
<evidence type="ECO:0008006" key="9">
    <source>
        <dbReference type="Google" id="ProtNLM"/>
    </source>
</evidence>
<dbReference type="GO" id="GO:0070008">
    <property type="term" value="F:serine-type exopeptidase activity"/>
    <property type="evidence" value="ECO:0007669"/>
    <property type="project" value="InterPro"/>
</dbReference>
<dbReference type="PANTHER" id="PTHR11010">
    <property type="entry name" value="PROTEASE S28 PRO-X CARBOXYPEPTIDASE-RELATED"/>
    <property type="match status" value="1"/>
</dbReference>
<evidence type="ECO:0000256" key="1">
    <source>
        <dbReference type="ARBA" id="ARBA00011079"/>
    </source>
</evidence>
<keyword evidence="8" id="KW-1185">Reference proteome</keyword>
<evidence type="ECO:0000313" key="8">
    <source>
        <dbReference type="Proteomes" id="UP000007646"/>
    </source>
</evidence>
<dbReference type="Gene3D" id="3.40.50.1820">
    <property type="entry name" value="alpha/beta hydrolase"/>
    <property type="match status" value="1"/>
</dbReference>
<evidence type="ECO:0000256" key="5">
    <source>
        <dbReference type="ARBA" id="ARBA00023180"/>
    </source>
</evidence>
<dbReference type="Ensembl" id="ENSLAFT00000027588.1">
    <property type="protein sequence ID" value="ENSLAFP00000029072.1"/>
    <property type="gene ID" value="ENSLAFG00000032211.1"/>
</dbReference>
<dbReference type="InterPro" id="IPR029058">
    <property type="entry name" value="AB_hydrolase_fold"/>
</dbReference>
<dbReference type="InParanoid" id="G3UML3"/>
<dbReference type="eggNOG" id="KOG2182">
    <property type="taxonomic scope" value="Eukaryota"/>
</dbReference>
<dbReference type="SUPFAM" id="SSF53474">
    <property type="entry name" value="alpha/beta-Hydrolases"/>
    <property type="match status" value="1"/>
</dbReference>
<keyword evidence="5" id="KW-0325">Glycoprotein</keyword>
<feature type="transmembrane region" description="Helical" evidence="6">
    <location>
        <begin position="191"/>
        <end position="220"/>
    </location>
</feature>
<reference evidence="7 8" key="1">
    <citation type="submission" date="2009-06" db="EMBL/GenBank/DDBJ databases">
        <title>The Genome Sequence of Loxodonta africana (African elephant).</title>
        <authorList>
            <person name="Di Palma F."/>
            <person name="Heiman D."/>
            <person name="Young S."/>
            <person name="Johnson J."/>
            <person name="Lander E.S."/>
            <person name="Lindblad-Toh K."/>
        </authorList>
    </citation>
    <scope>NUCLEOTIDE SEQUENCE [LARGE SCALE GENOMIC DNA]</scope>
    <source>
        <strain evidence="7 8">Isolate ISIS603380</strain>
    </source>
</reference>
<keyword evidence="6" id="KW-0812">Transmembrane</keyword>
<keyword evidence="6" id="KW-1133">Transmembrane helix</keyword>
<keyword evidence="2" id="KW-0645">Protease</keyword>
<proteinExistence type="inferred from homology"/>
<dbReference type="Proteomes" id="UP000007646">
    <property type="component" value="Unassembled WGS sequence"/>
</dbReference>
<comment type="similarity">
    <text evidence="1">Belongs to the peptidase S28 family.</text>
</comment>
<sequence length="426" mass="48648">RIFLLSQRYFINDIFYKPGGPVFLFIKGENAASRQMVTGNNTWTTYAERLGALCLLLEHRFYGHSQPTGDLSTASLRYLNSRQALADIVNFRTQIAKTMGLTKNKWVIFGGSYGGSLAVWSRIKRPDLFFAAVGSSAPMLAKVNFYEYLEIFYRTLTTYNIECARAVEKAFTLIVALVKIPEYYSMLADDFMALGTIVIICCSPALLFAITIILCVPIIYRAKFAQDVFYHHFCRILLGCWGNRDCRAPELNVNVIMEKCFFSLGQPCLKASVENIVLIIREAEPHSTGTSSRQWFYQCCTEFGFFQTTDSNNHPFSGLPLRYYVKRCSDVFGTGFNYDSLTWRVKANNIYYGGFNVNGSKIIFSNGSNDPWHFLGITKDISRDLPAVFMKGEIHCADMYKQMDTDSHELIQAREKIFQILQKWLK</sequence>
<dbReference type="InterPro" id="IPR042269">
    <property type="entry name" value="Ser_carbopepase_S28_SKS"/>
</dbReference>
<dbReference type="InterPro" id="IPR008758">
    <property type="entry name" value="Peptidase_S28"/>
</dbReference>
<dbReference type="OMA" id="GSNDPWH"/>
<evidence type="ECO:0000256" key="2">
    <source>
        <dbReference type="ARBA" id="ARBA00022670"/>
    </source>
</evidence>
<dbReference type="HOGENOM" id="CLU_020959_3_1_1"/>
<dbReference type="GO" id="GO:0006508">
    <property type="term" value="P:proteolysis"/>
    <property type="evidence" value="ECO:0007669"/>
    <property type="project" value="UniProtKB-KW"/>
</dbReference>
<evidence type="ECO:0000256" key="3">
    <source>
        <dbReference type="ARBA" id="ARBA00022729"/>
    </source>
</evidence>
<dbReference type="Pfam" id="PF05577">
    <property type="entry name" value="Peptidase_S28"/>
    <property type="match status" value="1"/>
</dbReference>
<dbReference type="AlphaFoldDB" id="G3UML3"/>